<keyword evidence="2" id="KW-1133">Transmembrane helix</keyword>
<organism evidence="4">
    <name type="scientific">marine metagenome</name>
    <dbReference type="NCBI Taxonomy" id="408172"/>
    <lineage>
        <taxon>unclassified sequences</taxon>
        <taxon>metagenomes</taxon>
        <taxon>ecological metagenomes</taxon>
    </lineage>
</organism>
<keyword evidence="2" id="KW-0472">Membrane</keyword>
<proteinExistence type="predicted"/>
<keyword evidence="1" id="KW-0520">NAD</keyword>
<feature type="transmembrane region" description="Helical" evidence="2">
    <location>
        <begin position="30"/>
        <end position="51"/>
    </location>
</feature>
<evidence type="ECO:0000256" key="1">
    <source>
        <dbReference type="ARBA" id="ARBA00023027"/>
    </source>
</evidence>
<evidence type="ECO:0000313" key="4">
    <source>
        <dbReference type="EMBL" id="SVC34522.1"/>
    </source>
</evidence>
<feature type="domain" description="NADP transhydrogenase beta-like" evidence="3">
    <location>
        <begin position="5"/>
        <end position="125"/>
    </location>
</feature>
<dbReference type="EMBL" id="UINC01086241">
    <property type="protein sequence ID" value="SVC34522.1"/>
    <property type="molecule type" value="Genomic_DNA"/>
</dbReference>
<feature type="transmembrane region" description="Helical" evidence="2">
    <location>
        <begin position="6"/>
        <end position="23"/>
    </location>
</feature>
<protein>
    <recommendedName>
        <fullName evidence="3">NADP transhydrogenase beta-like domain-containing protein</fullName>
    </recommendedName>
</protein>
<dbReference type="AlphaFoldDB" id="A0A382LHF6"/>
<feature type="transmembrane region" description="Helical" evidence="2">
    <location>
        <begin position="57"/>
        <end position="74"/>
    </location>
</feature>
<accession>A0A382LHF6</accession>
<evidence type="ECO:0000259" key="3">
    <source>
        <dbReference type="Pfam" id="PF02233"/>
    </source>
</evidence>
<dbReference type="Pfam" id="PF02233">
    <property type="entry name" value="PNTB"/>
    <property type="match status" value="1"/>
</dbReference>
<dbReference type="PANTHER" id="PTHR44758">
    <property type="entry name" value="NAD(P) TRANSHYDROGENASE SUBUNIT BETA"/>
    <property type="match status" value="1"/>
</dbReference>
<dbReference type="InterPro" id="IPR034300">
    <property type="entry name" value="PNTB-like"/>
</dbReference>
<evidence type="ECO:0000256" key="2">
    <source>
        <dbReference type="SAM" id="Phobius"/>
    </source>
</evidence>
<feature type="non-terminal residue" evidence="4">
    <location>
        <position position="125"/>
    </location>
</feature>
<name>A0A382LHF6_9ZZZZ</name>
<keyword evidence="2" id="KW-0812">Transmembrane</keyword>
<reference evidence="4" key="1">
    <citation type="submission" date="2018-05" db="EMBL/GenBank/DDBJ databases">
        <authorList>
            <person name="Lanie J.A."/>
            <person name="Ng W.-L."/>
            <person name="Kazmierczak K.M."/>
            <person name="Andrzejewski T.M."/>
            <person name="Davidsen T.M."/>
            <person name="Wayne K.J."/>
            <person name="Tettelin H."/>
            <person name="Glass J.I."/>
            <person name="Rusch D."/>
            <person name="Podicherti R."/>
            <person name="Tsui H.-C.T."/>
            <person name="Winkler M.E."/>
        </authorList>
    </citation>
    <scope>NUCLEOTIDE SEQUENCE</scope>
</reference>
<dbReference type="PANTHER" id="PTHR44758:SF1">
    <property type="entry name" value="NAD(P) TRANSHYDROGENASE SUBUNIT BETA"/>
    <property type="match status" value="1"/>
</dbReference>
<gene>
    <name evidence="4" type="ORF">METZ01_LOCUS287376</name>
</gene>
<sequence length="125" mass="13288">MAWTNIFYVFAAVLFILGIKQLSHPRTARYGNMIASIGMLIAIVTTLVTYGQLDFKLIIVGMIVGTIIGATFAIRVKMTQMPQMVAIFNGFGGGASALVAAAEFTKSGDITSFTLSTIALSVFIG</sequence>